<dbReference type="SUPFAM" id="SSF53335">
    <property type="entry name" value="S-adenosyl-L-methionine-dependent methyltransferases"/>
    <property type="match status" value="1"/>
</dbReference>
<evidence type="ECO:0008006" key="3">
    <source>
        <dbReference type="Google" id="ProtNLM"/>
    </source>
</evidence>
<evidence type="ECO:0000313" key="2">
    <source>
        <dbReference type="Proteomes" id="UP000245461"/>
    </source>
</evidence>
<sequence>MEQGLESLDRCPHCGSPDLVEWLRSFDHFGLRPGRPFLYMECRPCKLRFLATRPNEAESGAYYTADYEPYQSYNKNQGGFGTWWVRRMADLAESARVTRAISSRYKAAFRRKAAVLDYGCGSASFLNKARKRGARKTIGMDFADTPLQTVTAAGHIGLRANDEGFARIEDGSLDLVRINHVVEHLYHPVETLEKIARKMAIGGVLNIAVPYAHGGTAEQFGENWLGLQAPVHVIFYDKPHFREILDRLGFGEIEIFDEAKLIDMLRSNRIVADRRRIEGGEPYRQPSTLSQALLTRHYAATGRADRLNVWCVRKR</sequence>
<accession>A0A317E2B0</accession>
<dbReference type="PANTHER" id="PTHR43861:SF6">
    <property type="entry name" value="METHYLTRANSFERASE TYPE 11"/>
    <property type="match status" value="1"/>
</dbReference>
<dbReference type="OrthoDB" id="7537532at2"/>
<comment type="caution">
    <text evidence="1">The sequence shown here is derived from an EMBL/GenBank/DDBJ whole genome shotgun (WGS) entry which is preliminary data.</text>
</comment>
<dbReference type="Proteomes" id="UP000245461">
    <property type="component" value="Unassembled WGS sequence"/>
</dbReference>
<organism evidence="1 2">
    <name type="scientific">Zavarzinia aquatilis</name>
    <dbReference type="NCBI Taxonomy" id="2211142"/>
    <lineage>
        <taxon>Bacteria</taxon>
        <taxon>Pseudomonadati</taxon>
        <taxon>Pseudomonadota</taxon>
        <taxon>Alphaproteobacteria</taxon>
        <taxon>Rhodospirillales</taxon>
        <taxon>Zavarziniaceae</taxon>
        <taxon>Zavarzinia</taxon>
    </lineage>
</organism>
<dbReference type="AlphaFoldDB" id="A0A317E2B0"/>
<dbReference type="Gene3D" id="3.40.50.150">
    <property type="entry name" value="Vaccinia Virus protein VP39"/>
    <property type="match status" value="1"/>
</dbReference>
<name>A0A317E2B0_9PROT</name>
<gene>
    <name evidence="1" type="ORF">DKG74_14540</name>
</gene>
<dbReference type="Pfam" id="PF13489">
    <property type="entry name" value="Methyltransf_23"/>
    <property type="match status" value="1"/>
</dbReference>
<protein>
    <recommendedName>
        <fullName evidence="3">Class I SAM-dependent methyltransferase</fullName>
    </recommendedName>
</protein>
<dbReference type="CDD" id="cd02440">
    <property type="entry name" value="AdoMet_MTases"/>
    <property type="match status" value="1"/>
</dbReference>
<reference evidence="1 2" key="1">
    <citation type="submission" date="2018-05" db="EMBL/GenBank/DDBJ databases">
        <title>Zavarzinia sp. HR-AS.</title>
        <authorList>
            <person name="Lee Y."/>
            <person name="Jeon C.O."/>
        </authorList>
    </citation>
    <scope>NUCLEOTIDE SEQUENCE [LARGE SCALE GENOMIC DNA]</scope>
    <source>
        <strain evidence="1 2">HR-AS</strain>
    </source>
</reference>
<evidence type="ECO:0000313" key="1">
    <source>
        <dbReference type="EMBL" id="PWR21218.1"/>
    </source>
</evidence>
<dbReference type="RefSeq" id="WP_109906895.1">
    <property type="nucleotide sequence ID" value="NZ_QGLE01000008.1"/>
</dbReference>
<proteinExistence type="predicted"/>
<dbReference type="PANTHER" id="PTHR43861">
    <property type="entry name" value="TRANS-ACONITATE 2-METHYLTRANSFERASE-RELATED"/>
    <property type="match status" value="1"/>
</dbReference>
<dbReference type="EMBL" id="QGLE01000008">
    <property type="protein sequence ID" value="PWR21218.1"/>
    <property type="molecule type" value="Genomic_DNA"/>
</dbReference>
<keyword evidence="2" id="KW-1185">Reference proteome</keyword>
<dbReference type="InterPro" id="IPR029063">
    <property type="entry name" value="SAM-dependent_MTases_sf"/>
</dbReference>